<dbReference type="NCBIfam" id="NF040963">
    <property type="entry name" value="MamI"/>
    <property type="match status" value="1"/>
</dbReference>
<dbReference type="Pfam" id="PF26391">
    <property type="entry name" value="MamI"/>
    <property type="match status" value="1"/>
</dbReference>
<gene>
    <name evidence="2" type="primary">mamI</name>
    <name evidence="2" type="ORF">MAGMO_0512</name>
</gene>
<organism evidence="2">
    <name type="scientific">Magnetococcus massalia (strain MO-1)</name>
    <dbReference type="NCBI Taxonomy" id="451514"/>
    <lineage>
        <taxon>Bacteria</taxon>
        <taxon>Pseudomonadati</taxon>
        <taxon>Pseudomonadota</taxon>
        <taxon>Magnetococcia</taxon>
        <taxon>Magnetococcales</taxon>
        <taxon>Magnetococcaceae</taxon>
        <taxon>Magnetococcus</taxon>
    </lineage>
</organism>
<dbReference type="AlphaFoldDB" id="A0A1S7LF82"/>
<keyword evidence="1" id="KW-0812">Transmembrane</keyword>
<proteinExistence type="predicted"/>
<name>A0A1S7LF82_MAGMO</name>
<dbReference type="InterPro" id="IPR058806">
    <property type="entry name" value="MamI"/>
</dbReference>
<evidence type="ECO:0000256" key="1">
    <source>
        <dbReference type="SAM" id="Phobius"/>
    </source>
</evidence>
<keyword evidence="1" id="KW-1133">Transmembrane helix</keyword>
<reference evidence="2" key="1">
    <citation type="submission" date="2015-04" db="EMBL/GenBank/DDBJ databases">
        <authorList>
            <person name="Syromyatnikov M.Y."/>
            <person name="Popov V.N."/>
        </authorList>
    </citation>
    <scope>NUCLEOTIDE SEQUENCE</scope>
    <source>
        <strain evidence="2">MO-1</strain>
    </source>
</reference>
<dbReference type="EMBL" id="LO017727">
    <property type="protein sequence ID" value="CRH04717.1"/>
    <property type="molecule type" value="Genomic_DNA"/>
</dbReference>
<sequence>MPSIIFGLIAISLGLWGLSAWWWSVVEFLRGFVPIGLVFLGFIALGAGVTRLREVEEQIVDSEPAVAEPVQESTRE</sequence>
<evidence type="ECO:0000313" key="2">
    <source>
        <dbReference type="EMBL" id="CRH04717.1"/>
    </source>
</evidence>
<accession>A0A1S7LF82</accession>
<keyword evidence="1" id="KW-0472">Membrane</keyword>
<feature type="transmembrane region" description="Helical" evidence="1">
    <location>
        <begin position="29"/>
        <end position="49"/>
    </location>
</feature>
<feature type="transmembrane region" description="Helical" evidence="1">
    <location>
        <begin position="5"/>
        <end position="23"/>
    </location>
</feature>
<protein>
    <submittedName>
        <fullName evidence="2">Magnetosome protein MamI</fullName>
    </submittedName>
</protein>